<sequence length="1208" mass="135203">MLLHNAFWLLVLGTTAIASQVFGRQSISRDDIDPSQIPSQCVDTCQRIIETFNTCMTIQCICAPADQAAILTCVDCLASFKGPNTLSGQDLLSQYDSRCASLAIHNLDIELPVQPFPSRVVSQSFELKPIYEFERQPFSDVEYISEPDSKWLGLQQHNLEALIREASNCDDVLITSKQYSMSEAPNPCIQIEGIGPVGLPLSAREARFLVETAPQEIRAQRLRIDNPDWEPWLNAAATSALQALSWTGAALDLKALVVRSSESAYALTEECTGQLFIVLPSRFDGGDHEIHWSNHTKAINVAAGSSRSTTVVAVVSGVGHSIRPTNSGYSLTLVYNIIPKNTTHLSRRSWPDMPQSIQRLRTILQSWTTDKDNQGDFLAHVLRHKYERGVRFNSSSLSGVDDLLLTCLAPLAAELGISLYLAHLQTEQFYPTEARNDDWDEKEPDDEDYEDYGDEEIITLVKEVVDLHGLPVRLPQFKTRWGKDWDEAFLCSSFIEDLTELNKPDEDKIERTDGNFGLHIKTWKHCAIILSTHGPVKGDTGIGEVYDYAFHQLGDSLSQKPTSHEKRIVDQLIARCRLSKERLEETNYDDPEELEAIRAKESIHIRTSLIVLRDCAERWNQPGLFLQALEACEVDKNVDIIGAAAFVSAYKTFGWQYLVDFCSRIVKNDGSISRRNAFLAQLARLGAEEADAELTEWVQTHEELVLNTLGEVLSDDIPRLVEITVSRGRKFFTDTLLPQLRSKRLDTSFWIAFITQLSLAASKNNQIQHCLGQCVDQLVEGLPAFPVHDIKSPYSRDPAEKDVAKVLQVIEVCFSVGAANACSRIFLDMRNATRDGQFKREAPPWLYYTELVTPVLALMQNDDEKLEIFRPFFEDVVRVLLNGATDTPNGSITASVLNDAQQVLIIESVKKAGGLELLQSFTVENFKGRSLDIVIRFIRRIGIEFPRTTLDSEMYDKTMGVLVGIATALFQYPSKIPPMIDLLRLCFDVGVQSHCGPILVRFTQLPTGADIKSHVSSILGPLLLQLSRFLETLNIKLTSKPYNKFSAAVVKSFTDQVLGDKPTAAVPSVGQIEAIGCTCSDCEELRTFLLHDVSNSHAFSRNAPVRSHLEEELDSARRWGITWETIKLRTPYTLKITKPPNMVAHAQWGANSFRAKELLLSLGDSVAQAEILGADYFSVYTSIYGAEPQNRLKRSPDSLDDSRKVKRR</sequence>
<keyword evidence="1" id="KW-0732">Signal</keyword>
<gene>
    <name evidence="2" type="ORF">MIND_01323500</name>
</gene>
<dbReference type="EMBL" id="JACAZF010000014">
    <property type="protein sequence ID" value="KAF7290823.1"/>
    <property type="molecule type" value="Genomic_DNA"/>
</dbReference>
<dbReference type="Proteomes" id="UP000636479">
    <property type="component" value="Unassembled WGS sequence"/>
</dbReference>
<feature type="signal peptide" evidence="1">
    <location>
        <begin position="1"/>
        <end position="18"/>
    </location>
</feature>
<feature type="chain" id="PRO_5034983033" evidence="1">
    <location>
        <begin position="19"/>
        <end position="1208"/>
    </location>
</feature>
<accession>A0A8H6VUR3</accession>
<protein>
    <submittedName>
        <fullName evidence="2">Uncharacterized protein</fullName>
    </submittedName>
</protein>
<proteinExistence type="predicted"/>
<evidence type="ECO:0000256" key="1">
    <source>
        <dbReference type="SAM" id="SignalP"/>
    </source>
</evidence>
<dbReference type="RefSeq" id="XP_037214183.1">
    <property type="nucleotide sequence ID" value="XM_037369685.1"/>
</dbReference>
<evidence type="ECO:0000313" key="3">
    <source>
        <dbReference type="Proteomes" id="UP000636479"/>
    </source>
</evidence>
<keyword evidence="3" id="KW-1185">Reference proteome</keyword>
<dbReference type="AlphaFoldDB" id="A0A8H6VUR3"/>
<dbReference type="OrthoDB" id="3266192at2759"/>
<comment type="caution">
    <text evidence="2">The sequence shown here is derived from an EMBL/GenBank/DDBJ whole genome shotgun (WGS) entry which is preliminary data.</text>
</comment>
<name>A0A8H6VUR3_9AGAR</name>
<dbReference type="PANTHER" id="PTHR33099">
    <property type="entry name" value="FE2OG DIOXYGENASE DOMAIN-CONTAINING PROTEIN"/>
    <property type="match status" value="1"/>
</dbReference>
<evidence type="ECO:0000313" key="2">
    <source>
        <dbReference type="EMBL" id="KAF7290823.1"/>
    </source>
</evidence>
<reference evidence="2" key="1">
    <citation type="submission" date="2020-05" db="EMBL/GenBank/DDBJ databases">
        <title>Mycena genomes resolve the evolution of fungal bioluminescence.</title>
        <authorList>
            <person name="Tsai I.J."/>
        </authorList>
    </citation>
    <scope>NUCLEOTIDE SEQUENCE</scope>
    <source>
        <strain evidence="2">171206Taipei</strain>
    </source>
</reference>
<dbReference type="GeneID" id="59352201"/>
<dbReference type="PANTHER" id="PTHR33099:SF7">
    <property type="entry name" value="MYND-TYPE DOMAIN-CONTAINING PROTEIN"/>
    <property type="match status" value="1"/>
</dbReference>
<organism evidence="2 3">
    <name type="scientific">Mycena indigotica</name>
    <dbReference type="NCBI Taxonomy" id="2126181"/>
    <lineage>
        <taxon>Eukaryota</taxon>
        <taxon>Fungi</taxon>
        <taxon>Dikarya</taxon>
        <taxon>Basidiomycota</taxon>
        <taxon>Agaricomycotina</taxon>
        <taxon>Agaricomycetes</taxon>
        <taxon>Agaricomycetidae</taxon>
        <taxon>Agaricales</taxon>
        <taxon>Marasmiineae</taxon>
        <taxon>Mycenaceae</taxon>
        <taxon>Mycena</taxon>
    </lineage>
</organism>